<evidence type="ECO:0000313" key="3">
    <source>
        <dbReference type="Proteomes" id="UP000219338"/>
    </source>
</evidence>
<proteinExistence type="predicted"/>
<organism evidence="2 3">
    <name type="scientific">Armillaria ostoyae</name>
    <name type="common">Armillaria root rot fungus</name>
    <dbReference type="NCBI Taxonomy" id="47428"/>
    <lineage>
        <taxon>Eukaryota</taxon>
        <taxon>Fungi</taxon>
        <taxon>Dikarya</taxon>
        <taxon>Basidiomycota</taxon>
        <taxon>Agaricomycotina</taxon>
        <taxon>Agaricomycetes</taxon>
        <taxon>Agaricomycetidae</taxon>
        <taxon>Agaricales</taxon>
        <taxon>Marasmiineae</taxon>
        <taxon>Physalacriaceae</taxon>
        <taxon>Armillaria</taxon>
    </lineage>
</organism>
<feature type="compositionally biased region" description="Basic residues" evidence="1">
    <location>
        <begin position="80"/>
        <end position="91"/>
    </location>
</feature>
<dbReference type="SUPFAM" id="SSF53335">
    <property type="entry name" value="S-adenosyl-L-methionine-dependent methyltransferases"/>
    <property type="match status" value="1"/>
</dbReference>
<dbReference type="EMBL" id="FUEG01000004">
    <property type="protein sequence ID" value="SJL03404.1"/>
    <property type="molecule type" value="Genomic_DNA"/>
</dbReference>
<feature type="region of interest" description="Disordered" evidence="1">
    <location>
        <begin position="366"/>
        <end position="534"/>
    </location>
</feature>
<feature type="region of interest" description="Disordered" evidence="1">
    <location>
        <begin position="69"/>
        <end position="93"/>
    </location>
</feature>
<accession>A0A284R3V4</accession>
<dbReference type="Proteomes" id="UP000219338">
    <property type="component" value="Unassembled WGS sequence"/>
</dbReference>
<dbReference type="GO" id="GO:0008757">
    <property type="term" value="F:S-adenosylmethionine-dependent methyltransferase activity"/>
    <property type="evidence" value="ECO:0007669"/>
    <property type="project" value="UniProtKB-ARBA"/>
</dbReference>
<dbReference type="Pfam" id="PF10294">
    <property type="entry name" value="Methyltransf_16"/>
    <property type="match status" value="1"/>
</dbReference>
<dbReference type="GO" id="GO:0005829">
    <property type="term" value="C:cytosol"/>
    <property type="evidence" value="ECO:0007669"/>
    <property type="project" value="TreeGrafter"/>
</dbReference>
<evidence type="ECO:0000313" key="2">
    <source>
        <dbReference type="EMBL" id="SJL03404.1"/>
    </source>
</evidence>
<gene>
    <name evidence="2" type="ORF">ARMOST_06758</name>
</gene>
<dbReference type="InterPro" id="IPR029063">
    <property type="entry name" value="SAM-dependent_MTases_sf"/>
</dbReference>
<dbReference type="AlphaFoldDB" id="A0A284R3V4"/>
<dbReference type="PANTHER" id="PTHR14614">
    <property type="entry name" value="HEPATOCELLULAR CARCINOMA-ASSOCIATED ANTIGEN"/>
    <property type="match status" value="1"/>
</dbReference>
<feature type="compositionally biased region" description="Basic and acidic residues" evidence="1">
    <location>
        <begin position="518"/>
        <end position="529"/>
    </location>
</feature>
<dbReference type="OrthoDB" id="2529286at2759"/>
<feature type="compositionally biased region" description="Basic and acidic residues" evidence="1">
    <location>
        <begin position="366"/>
        <end position="377"/>
    </location>
</feature>
<dbReference type="GO" id="GO:0032991">
    <property type="term" value="C:protein-containing complex"/>
    <property type="evidence" value="ECO:0007669"/>
    <property type="project" value="TreeGrafter"/>
</dbReference>
<dbReference type="InterPro" id="IPR019410">
    <property type="entry name" value="Methyltransf_16"/>
</dbReference>
<feature type="compositionally biased region" description="Basic and acidic residues" evidence="1">
    <location>
        <begin position="425"/>
        <end position="448"/>
    </location>
</feature>
<feature type="compositionally biased region" description="Polar residues" evidence="1">
    <location>
        <begin position="414"/>
        <end position="424"/>
    </location>
</feature>
<protein>
    <submittedName>
        <fullName evidence="2">Uncharacterized protein</fullName>
    </submittedName>
</protein>
<feature type="compositionally biased region" description="Basic and acidic residues" evidence="1">
    <location>
        <begin position="494"/>
        <end position="510"/>
    </location>
</feature>
<dbReference type="PANTHER" id="PTHR14614:SF109">
    <property type="entry name" value="RIBOSOMAL LYSINE N-METHYLTRANSFERASE 5"/>
    <property type="match status" value="1"/>
</dbReference>
<evidence type="ECO:0000256" key="1">
    <source>
        <dbReference type="SAM" id="MobiDB-lite"/>
    </source>
</evidence>
<feature type="compositionally biased region" description="Basic and acidic residues" evidence="1">
    <location>
        <begin position="388"/>
        <end position="413"/>
    </location>
</feature>
<reference evidence="3" key="1">
    <citation type="journal article" date="2017" name="Nat. Ecol. Evol.">
        <title>Genome expansion and lineage-specific genetic innovations in the forest pathogenic fungi Armillaria.</title>
        <authorList>
            <person name="Sipos G."/>
            <person name="Prasanna A.N."/>
            <person name="Walter M.C."/>
            <person name="O'Connor E."/>
            <person name="Balint B."/>
            <person name="Krizsan K."/>
            <person name="Kiss B."/>
            <person name="Hess J."/>
            <person name="Varga T."/>
            <person name="Slot J."/>
            <person name="Riley R."/>
            <person name="Boka B."/>
            <person name="Rigling D."/>
            <person name="Barry K."/>
            <person name="Lee J."/>
            <person name="Mihaltcheva S."/>
            <person name="LaButti K."/>
            <person name="Lipzen A."/>
            <person name="Waldron R."/>
            <person name="Moloney N.M."/>
            <person name="Sperisen C."/>
            <person name="Kredics L."/>
            <person name="Vagvoelgyi C."/>
            <person name="Patrignani A."/>
            <person name="Fitzpatrick D."/>
            <person name="Nagy I."/>
            <person name="Doyle S."/>
            <person name="Anderson J.B."/>
            <person name="Grigoriev I.V."/>
            <person name="Gueldener U."/>
            <person name="Muensterkoetter M."/>
            <person name="Nagy L.G."/>
        </authorList>
    </citation>
    <scope>NUCLEOTIDE SEQUENCE [LARGE SCALE GENOMIC DNA]</scope>
    <source>
        <strain evidence="3">C18/9</strain>
    </source>
</reference>
<keyword evidence="3" id="KW-1185">Reference proteome</keyword>
<sequence>MNDVGERIWGVTRLAEDSQEVVDADEEVFLIYSDLQSGVSSYSTEFRGLGQQDSRHDVLTVQLDLCPPTGAPPVSLPRTKSSRHSSKRASKVSKPIGKSIEISIAQDVTALRSRGGDTGSVVWKASIDFARLVLEQLHFAVPTASLFDKTALENMEILELGAGTGLLSIALSTWVKNYTVTDIREILPLLEKNILLNYAGSTDTTNISITELDWLSLHATPAKQRSRVFQFPAVDLVFVVDCIYHPSPMPALVDTIDYLSTPGRTTVTVVVELRDEEAVRVFLELWLGTPNWEIWRIGRSNGLPRPNTTLATVQLHTITMIFNVNAAAVAALALTMAVHAAPSPVAHVLQDIAGCDNVNDGHDTDFGNHRDDVDRSAAIRVSVNDATSRGDRDDDSRTDSNRASDNSRTESNRASDGSHQTDSNRGSDESRRTDSNRGSDNSRSESNRASDSLVDARILTDSNRSDESRHSDSNRASDSLVNADILIDSNRASDNSRSESNRASDSRVDARVLTSNRANDDSRHTDSNRASDSLVNADILTTHRNTDQSRITDDVVDARNRDARETRDNSRCDDCTPEVWHAGGVLRRGVTALSQITHVLRVEHLTERCSPEESARRCGPDCNGFIGGWNRDKSLFGLLFLGKAIHGIPSELDVLLSQQWENGEPQFHYEC</sequence>
<name>A0A284R3V4_ARMOS</name>
<dbReference type="Gene3D" id="3.40.50.150">
    <property type="entry name" value="Vaccinia Virus protein VP39"/>
    <property type="match status" value="1"/>
</dbReference>
<dbReference type="STRING" id="47428.A0A284R3V4"/>
<feature type="compositionally biased region" description="Basic and acidic residues" evidence="1">
    <location>
        <begin position="463"/>
        <end position="475"/>
    </location>
</feature>